<protein>
    <submittedName>
        <fullName evidence="3">Uncharacterized protein</fullName>
    </submittedName>
</protein>
<keyword evidence="2" id="KW-1185">Reference proteome</keyword>
<evidence type="ECO:0000313" key="2">
    <source>
        <dbReference type="Proteomes" id="UP000050795"/>
    </source>
</evidence>
<keyword evidence="1" id="KW-0812">Transmembrane</keyword>
<accession>A0AA85J1E9</accession>
<dbReference type="Proteomes" id="UP000050795">
    <property type="component" value="Unassembled WGS sequence"/>
</dbReference>
<feature type="transmembrane region" description="Helical" evidence="1">
    <location>
        <begin position="42"/>
        <end position="62"/>
    </location>
</feature>
<name>A0AA85J1E9_TRIRE</name>
<keyword evidence="1" id="KW-0472">Membrane</keyword>
<evidence type="ECO:0000313" key="3">
    <source>
        <dbReference type="WBParaSite" id="TREG1_123100.1"/>
    </source>
</evidence>
<dbReference type="AlphaFoldDB" id="A0AA85J1E9"/>
<reference evidence="2" key="1">
    <citation type="submission" date="2022-06" db="EMBL/GenBank/DDBJ databases">
        <authorList>
            <person name="Berger JAMES D."/>
            <person name="Berger JAMES D."/>
        </authorList>
    </citation>
    <scope>NUCLEOTIDE SEQUENCE [LARGE SCALE GENOMIC DNA]</scope>
</reference>
<proteinExistence type="predicted"/>
<keyword evidence="1" id="KW-1133">Transmembrane helix</keyword>
<sequence>MSNLCVYLKTVDIEETSSVGKNIDNSSFGEEMDEENPETSFIEVYFVCCCIMVAVTVAITVLV</sequence>
<organism evidence="2 3">
    <name type="scientific">Trichobilharzia regenti</name>
    <name type="common">Nasal bird schistosome</name>
    <dbReference type="NCBI Taxonomy" id="157069"/>
    <lineage>
        <taxon>Eukaryota</taxon>
        <taxon>Metazoa</taxon>
        <taxon>Spiralia</taxon>
        <taxon>Lophotrochozoa</taxon>
        <taxon>Platyhelminthes</taxon>
        <taxon>Trematoda</taxon>
        <taxon>Digenea</taxon>
        <taxon>Strigeidida</taxon>
        <taxon>Schistosomatoidea</taxon>
        <taxon>Schistosomatidae</taxon>
        <taxon>Trichobilharzia</taxon>
    </lineage>
</organism>
<reference evidence="3" key="2">
    <citation type="submission" date="2023-11" db="UniProtKB">
        <authorList>
            <consortium name="WormBaseParasite"/>
        </authorList>
    </citation>
    <scope>IDENTIFICATION</scope>
</reference>
<dbReference type="WBParaSite" id="TREG1_123100.1">
    <property type="protein sequence ID" value="TREG1_123100.1"/>
    <property type="gene ID" value="TREG1_123100"/>
</dbReference>
<evidence type="ECO:0000256" key="1">
    <source>
        <dbReference type="SAM" id="Phobius"/>
    </source>
</evidence>